<name>A0AAE0WDE7_9BIVA</name>
<organism evidence="2 3">
    <name type="scientific">Potamilus streckersoni</name>
    <dbReference type="NCBI Taxonomy" id="2493646"/>
    <lineage>
        <taxon>Eukaryota</taxon>
        <taxon>Metazoa</taxon>
        <taxon>Spiralia</taxon>
        <taxon>Lophotrochozoa</taxon>
        <taxon>Mollusca</taxon>
        <taxon>Bivalvia</taxon>
        <taxon>Autobranchia</taxon>
        <taxon>Heteroconchia</taxon>
        <taxon>Palaeoheterodonta</taxon>
        <taxon>Unionida</taxon>
        <taxon>Unionoidea</taxon>
        <taxon>Unionidae</taxon>
        <taxon>Ambleminae</taxon>
        <taxon>Lampsilini</taxon>
        <taxon>Potamilus</taxon>
    </lineage>
</organism>
<feature type="transmembrane region" description="Helical" evidence="1">
    <location>
        <begin position="6"/>
        <end position="32"/>
    </location>
</feature>
<reference evidence="2" key="1">
    <citation type="journal article" date="2021" name="Genome Biol. Evol.">
        <title>A High-Quality Reference Genome for a Parasitic Bivalve with Doubly Uniparental Inheritance (Bivalvia: Unionida).</title>
        <authorList>
            <person name="Smith C.H."/>
        </authorList>
    </citation>
    <scope>NUCLEOTIDE SEQUENCE</scope>
    <source>
        <strain evidence="2">CHS0354</strain>
    </source>
</reference>
<reference evidence="2" key="2">
    <citation type="journal article" date="2021" name="Genome Biol. Evol.">
        <title>Developing a high-quality reference genome for a parasitic bivalve with doubly uniparental inheritance (Bivalvia: Unionida).</title>
        <authorList>
            <person name="Smith C.H."/>
        </authorList>
    </citation>
    <scope>NUCLEOTIDE SEQUENCE</scope>
    <source>
        <strain evidence="2">CHS0354</strain>
        <tissue evidence="2">Mantle</tissue>
    </source>
</reference>
<proteinExistence type="predicted"/>
<keyword evidence="1" id="KW-0472">Membrane</keyword>
<dbReference type="EMBL" id="JAEAOA010000433">
    <property type="protein sequence ID" value="KAK3609255.1"/>
    <property type="molecule type" value="Genomic_DNA"/>
</dbReference>
<reference evidence="2" key="3">
    <citation type="submission" date="2023-05" db="EMBL/GenBank/DDBJ databases">
        <authorList>
            <person name="Smith C.H."/>
        </authorList>
    </citation>
    <scope>NUCLEOTIDE SEQUENCE</scope>
    <source>
        <strain evidence="2">CHS0354</strain>
        <tissue evidence="2">Mantle</tissue>
    </source>
</reference>
<dbReference type="Proteomes" id="UP001195483">
    <property type="component" value="Unassembled WGS sequence"/>
</dbReference>
<evidence type="ECO:0000313" key="3">
    <source>
        <dbReference type="Proteomes" id="UP001195483"/>
    </source>
</evidence>
<keyword evidence="1" id="KW-1133">Transmembrane helix</keyword>
<keyword evidence="1" id="KW-0812">Transmembrane</keyword>
<protein>
    <submittedName>
        <fullName evidence="2">Uncharacterized protein</fullName>
    </submittedName>
</protein>
<comment type="caution">
    <text evidence="2">The sequence shown here is derived from an EMBL/GenBank/DDBJ whole genome shotgun (WGS) entry which is preliminary data.</text>
</comment>
<sequence>MCYRWYTVLLVLQMGHNVVLLMVYSLVFQIIYRLLEYYRYADLSVSQMLQSVTDGIQTCQCCSQYTDLSVLQMVYRLVTVTYGIQTCHCYIWYTDLSEIFGTKK</sequence>
<keyword evidence="3" id="KW-1185">Reference proteome</keyword>
<evidence type="ECO:0000256" key="1">
    <source>
        <dbReference type="SAM" id="Phobius"/>
    </source>
</evidence>
<evidence type="ECO:0000313" key="2">
    <source>
        <dbReference type="EMBL" id="KAK3609255.1"/>
    </source>
</evidence>
<dbReference type="AlphaFoldDB" id="A0AAE0WDE7"/>
<accession>A0AAE0WDE7</accession>
<gene>
    <name evidence="2" type="ORF">CHS0354_006180</name>
</gene>